<organism evidence="3 4">
    <name type="scientific">Tilletia caries</name>
    <name type="common">wheat bunt fungus</name>
    <dbReference type="NCBI Taxonomy" id="13290"/>
    <lineage>
        <taxon>Eukaryota</taxon>
        <taxon>Fungi</taxon>
        <taxon>Dikarya</taxon>
        <taxon>Basidiomycota</taxon>
        <taxon>Ustilaginomycotina</taxon>
        <taxon>Exobasidiomycetes</taxon>
        <taxon>Tilletiales</taxon>
        <taxon>Tilletiaceae</taxon>
        <taxon>Tilletia</taxon>
    </lineage>
</organism>
<evidence type="ECO:0000313" key="2">
    <source>
        <dbReference type="EMBL" id="CAD6921806.1"/>
    </source>
</evidence>
<reference evidence="2" key="3">
    <citation type="submission" date="2020-10" db="EMBL/GenBank/DDBJ databases">
        <authorList>
            <person name="Sedaghatjoo S."/>
        </authorList>
    </citation>
    <scope>NUCLEOTIDE SEQUENCE</scope>
    <source>
        <strain evidence="2">AZH3</strain>
    </source>
</reference>
<feature type="compositionally biased region" description="Polar residues" evidence="1">
    <location>
        <begin position="70"/>
        <end position="80"/>
    </location>
</feature>
<evidence type="ECO:0000313" key="3">
    <source>
        <dbReference type="EMBL" id="KAE8255764.1"/>
    </source>
</evidence>
<proteinExistence type="predicted"/>
<feature type="region of interest" description="Disordered" evidence="1">
    <location>
        <begin position="1"/>
        <end position="106"/>
    </location>
</feature>
<keyword evidence="5" id="KW-1185">Reference proteome</keyword>
<feature type="compositionally biased region" description="Polar residues" evidence="1">
    <location>
        <begin position="153"/>
        <end position="163"/>
    </location>
</feature>
<dbReference type="EMBL" id="LWDD02000891">
    <property type="protein sequence ID" value="KAE8255764.1"/>
    <property type="molecule type" value="Genomic_DNA"/>
</dbReference>
<dbReference type="Proteomes" id="UP000077671">
    <property type="component" value="Unassembled WGS sequence"/>
</dbReference>
<reference evidence="3" key="2">
    <citation type="journal article" date="2019" name="IMA Fungus">
        <title>Genome sequencing and comparison of five Tilletia species to identify candidate genes for the detection of regulated species infecting wheat.</title>
        <authorList>
            <person name="Nguyen H.D.T."/>
            <person name="Sultana T."/>
            <person name="Kesanakurti P."/>
            <person name="Hambleton S."/>
        </authorList>
    </citation>
    <scope>NUCLEOTIDE SEQUENCE</scope>
    <source>
        <strain evidence="3">DAOMC 238032</strain>
    </source>
</reference>
<name>A0A177VE85_9BASI</name>
<evidence type="ECO:0000313" key="5">
    <source>
        <dbReference type="Proteomes" id="UP000836402"/>
    </source>
</evidence>
<feature type="compositionally biased region" description="Low complexity" evidence="1">
    <location>
        <begin position="82"/>
        <end position="94"/>
    </location>
</feature>
<feature type="compositionally biased region" description="Basic and acidic residues" evidence="1">
    <location>
        <begin position="43"/>
        <end position="54"/>
    </location>
</feature>
<reference evidence="3" key="1">
    <citation type="submission" date="2016-04" db="EMBL/GenBank/DDBJ databases">
        <authorList>
            <person name="Nguyen H.D."/>
            <person name="Kesanakurti P."/>
            <person name="Cullis J."/>
            <person name="Levesque C.A."/>
            <person name="Hambleton S."/>
        </authorList>
    </citation>
    <scope>NUCLEOTIDE SEQUENCE</scope>
    <source>
        <strain evidence="3">DAOMC 238032</strain>
    </source>
</reference>
<comment type="caution">
    <text evidence="3">The sequence shown here is derived from an EMBL/GenBank/DDBJ whole genome shotgun (WGS) entry which is preliminary data.</text>
</comment>
<dbReference type="EMBL" id="CAJHJG010002653">
    <property type="protein sequence ID" value="CAD6921806.1"/>
    <property type="molecule type" value="Genomic_DNA"/>
</dbReference>
<protein>
    <submittedName>
        <fullName evidence="3">Uncharacterized protein</fullName>
    </submittedName>
</protein>
<evidence type="ECO:0000313" key="4">
    <source>
        <dbReference type="Proteomes" id="UP000077671"/>
    </source>
</evidence>
<gene>
    <name evidence="3" type="ORF">A4X03_0g5514</name>
    <name evidence="2" type="ORF">JKIAZH3_G1683</name>
</gene>
<feature type="compositionally biased region" description="Basic residues" evidence="1">
    <location>
        <begin position="164"/>
        <end position="174"/>
    </location>
</feature>
<sequence length="174" mass="18485">MSPQSRLSDKHGGGGGGEATMDGKLKEEDGEAAAHRRAPRGTPSDRHEGHDGSRPRARIIPAPSAIRTVGSLNPDPTTIEQAPRAHAAAPTAIGPRRHSRCSSIGRQQPQDAIWALATQVGNRTRREVKDATLLGRQQASLCLDTRIGTLNPCGQGSGTSPTRRASRIRKRLAS</sequence>
<dbReference type="Proteomes" id="UP000836402">
    <property type="component" value="Unassembled WGS sequence"/>
</dbReference>
<evidence type="ECO:0000256" key="1">
    <source>
        <dbReference type="SAM" id="MobiDB-lite"/>
    </source>
</evidence>
<dbReference type="AlphaFoldDB" id="A0A177VE85"/>
<accession>A0A177VE85</accession>
<feature type="region of interest" description="Disordered" evidence="1">
    <location>
        <begin position="153"/>
        <end position="174"/>
    </location>
</feature>